<keyword evidence="2" id="KW-0808">Transferase</keyword>
<dbReference type="SUPFAM" id="SSF55729">
    <property type="entry name" value="Acyl-CoA N-acyltransferases (Nat)"/>
    <property type="match status" value="1"/>
</dbReference>
<dbReference type="EC" id="2.3.1.-" evidence="2"/>
<dbReference type="PROSITE" id="PS51186">
    <property type="entry name" value="GNAT"/>
    <property type="match status" value="1"/>
</dbReference>
<evidence type="ECO:0000313" key="3">
    <source>
        <dbReference type="Proteomes" id="UP001596099"/>
    </source>
</evidence>
<evidence type="ECO:0000259" key="1">
    <source>
        <dbReference type="PROSITE" id="PS51186"/>
    </source>
</evidence>
<name>A0ABD5RPE7_9EURY</name>
<dbReference type="Proteomes" id="UP001596099">
    <property type="component" value="Unassembled WGS sequence"/>
</dbReference>
<dbReference type="Pfam" id="PF00583">
    <property type="entry name" value="Acetyltransf_1"/>
    <property type="match status" value="1"/>
</dbReference>
<dbReference type="AlphaFoldDB" id="A0ABD5RPE7"/>
<proteinExistence type="predicted"/>
<protein>
    <submittedName>
        <fullName evidence="2">GNAT family N-acetyltransferase</fullName>
        <ecNumber evidence="2">2.3.1.-</ecNumber>
    </submittedName>
</protein>
<evidence type="ECO:0000313" key="2">
    <source>
        <dbReference type="EMBL" id="MFC5972521.1"/>
    </source>
</evidence>
<dbReference type="InterPro" id="IPR016181">
    <property type="entry name" value="Acyl_CoA_acyltransferase"/>
</dbReference>
<dbReference type="InterPro" id="IPR000182">
    <property type="entry name" value="GNAT_dom"/>
</dbReference>
<accession>A0ABD5RPE7</accession>
<feature type="domain" description="N-acetyltransferase" evidence="1">
    <location>
        <begin position="5"/>
        <end position="157"/>
    </location>
</feature>
<gene>
    <name evidence="2" type="ORF">ACFPYI_14370</name>
</gene>
<dbReference type="RefSeq" id="WP_247415952.1">
    <property type="nucleotide sequence ID" value="NZ_JALLGW010000001.1"/>
</dbReference>
<sequence>MSTSVELRQARPEDRDDVVAFTQDTWADREAEDYIQHVYDDWIAGDGDRQRTFVLDVNDGEDVAGICQGVLLSDDEAWAQGMRVNGDYRGHGVSLDLTHGLFDWAADAGATVCRNMVFSWNVAGLGQSRAAGFEPGTEFRWAHPDPDPDAESDHEVTDDPTAAWRYWTDSHARDHLRGLALDANESWAVSELTPEKLATAADETAVFAVHDEGLRGMAYRTRTYDRPNDEGEQVTWAEYGVGAWESVDHARSLFAAVQRDAASVDADRTRVLIPETAYHVSDAAYARAGVSDEPDFVMAADLTDW</sequence>
<comment type="caution">
    <text evidence="2">The sequence shown here is derived from an EMBL/GenBank/DDBJ whole genome shotgun (WGS) entry which is preliminary data.</text>
</comment>
<dbReference type="EMBL" id="JBHSQH010000001">
    <property type="protein sequence ID" value="MFC5972521.1"/>
    <property type="molecule type" value="Genomic_DNA"/>
</dbReference>
<dbReference type="Gene3D" id="3.40.630.30">
    <property type="match status" value="1"/>
</dbReference>
<dbReference type="GO" id="GO:0016746">
    <property type="term" value="F:acyltransferase activity"/>
    <property type="evidence" value="ECO:0007669"/>
    <property type="project" value="UniProtKB-KW"/>
</dbReference>
<keyword evidence="2" id="KW-0012">Acyltransferase</keyword>
<reference evidence="2 3" key="1">
    <citation type="journal article" date="2019" name="Int. J. Syst. Evol. Microbiol.">
        <title>The Global Catalogue of Microorganisms (GCM) 10K type strain sequencing project: providing services to taxonomists for standard genome sequencing and annotation.</title>
        <authorList>
            <consortium name="The Broad Institute Genomics Platform"/>
            <consortium name="The Broad Institute Genome Sequencing Center for Infectious Disease"/>
            <person name="Wu L."/>
            <person name="Ma J."/>
        </authorList>
    </citation>
    <scope>NUCLEOTIDE SEQUENCE [LARGE SCALE GENOMIC DNA]</scope>
    <source>
        <strain evidence="2 3">CGMCC 1.12543</strain>
    </source>
</reference>
<keyword evidence="3" id="KW-1185">Reference proteome</keyword>
<organism evidence="2 3">
    <name type="scientific">Halomarina salina</name>
    <dbReference type="NCBI Taxonomy" id="1872699"/>
    <lineage>
        <taxon>Archaea</taxon>
        <taxon>Methanobacteriati</taxon>
        <taxon>Methanobacteriota</taxon>
        <taxon>Stenosarchaea group</taxon>
        <taxon>Halobacteria</taxon>
        <taxon>Halobacteriales</taxon>
        <taxon>Natronomonadaceae</taxon>
        <taxon>Halomarina</taxon>
    </lineage>
</organism>